<comment type="caution">
    <text evidence="3">The sequence shown here is derived from an EMBL/GenBank/DDBJ whole genome shotgun (WGS) entry which is preliminary data.</text>
</comment>
<protein>
    <submittedName>
        <fullName evidence="3">Uncharacterized protein</fullName>
    </submittedName>
</protein>
<accession>A0A3A6PRX9</accession>
<keyword evidence="2" id="KW-1133">Transmembrane helix</keyword>
<dbReference type="OrthoDB" id="2871129at2"/>
<dbReference type="Proteomes" id="UP000267798">
    <property type="component" value="Unassembled WGS sequence"/>
</dbReference>
<name>A0A3A6PRX9_9BACL</name>
<dbReference type="AlphaFoldDB" id="A0A3A6PRX9"/>
<evidence type="ECO:0000256" key="1">
    <source>
        <dbReference type="SAM" id="MobiDB-lite"/>
    </source>
</evidence>
<gene>
    <name evidence="3" type="ORF">D3P09_26310</name>
</gene>
<dbReference type="RefSeq" id="WP_120114423.1">
    <property type="nucleotide sequence ID" value="NZ_QXQB01000009.1"/>
</dbReference>
<reference evidence="3 4" key="1">
    <citation type="submission" date="2018-09" db="EMBL/GenBank/DDBJ databases">
        <title>Paenibacillus aracenensis nov. sp. isolated from a cave in southern Spain.</title>
        <authorList>
            <person name="Jurado V."/>
            <person name="Gutierrez-Patricio S."/>
            <person name="Gonzalez-Pimentel J.L."/>
            <person name="Miller A.Z."/>
            <person name="Laiz L."/>
            <person name="Saiz-Jimenez C."/>
        </authorList>
    </citation>
    <scope>NUCLEOTIDE SEQUENCE [LARGE SCALE GENOMIC DNA]</scope>
    <source>
        <strain evidence="3 4">JCM 19203</strain>
    </source>
</reference>
<sequence>MDQKLKQRLEEESNYPSNLKEEMWAKIESQLENGSPFLADSIEGKLNNREQPQGKRRKRTMTIIKATTGLTAAVIAIAAFLALPPGEAFMKSVQNWFAPEKKIEVEVEGNKEETNGQVHVNEESRYAIYYDKERYKLIQQDGKDVITTIEPLPEPYPQVSLTIEQDVDALPEKLAADIAGKLTDQFAEVRDIEKVSEPVKGYRIHAINGHDRLSEVITVYVTSNERQGSFILTMNYFLEAAEGHGARFTQTLEQFKVLAEE</sequence>
<evidence type="ECO:0000256" key="2">
    <source>
        <dbReference type="SAM" id="Phobius"/>
    </source>
</evidence>
<keyword evidence="4" id="KW-1185">Reference proteome</keyword>
<evidence type="ECO:0000313" key="4">
    <source>
        <dbReference type="Proteomes" id="UP000267798"/>
    </source>
</evidence>
<proteinExistence type="predicted"/>
<organism evidence="3 4">
    <name type="scientific">Paenibacillus pinisoli</name>
    <dbReference type="NCBI Taxonomy" id="1276110"/>
    <lineage>
        <taxon>Bacteria</taxon>
        <taxon>Bacillati</taxon>
        <taxon>Bacillota</taxon>
        <taxon>Bacilli</taxon>
        <taxon>Bacillales</taxon>
        <taxon>Paenibacillaceae</taxon>
        <taxon>Paenibacillus</taxon>
    </lineage>
</organism>
<keyword evidence="2" id="KW-0812">Transmembrane</keyword>
<evidence type="ECO:0000313" key="3">
    <source>
        <dbReference type="EMBL" id="RJX36754.1"/>
    </source>
</evidence>
<feature type="transmembrane region" description="Helical" evidence="2">
    <location>
        <begin position="63"/>
        <end position="83"/>
    </location>
</feature>
<dbReference type="EMBL" id="QXQB01000009">
    <property type="protein sequence ID" value="RJX36754.1"/>
    <property type="molecule type" value="Genomic_DNA"/>
</dbReference>
<keyword evidence="2" id="KW-0472">Membrane</keyword>
<feature type="region of interest" description="Disordered" evidence="1">
    <location>
        <begin position="38"/>
        <end position="58"/>
    </location>
</feature>